<sequence length="575" mass="65127">MSQGTSGQRLKRKPREEKTARDSKLEKEEKLNSTSLSTNVQKGKQRGGSLSRNYPTKIQESPKKSHSVDRNQATKLKSNPGTITVNNYSKKIPPKNPSKPNTNAVSKKGNVNILTKNTKSESKSVENLLDKKRNDQKKKSYDKSSKGADKKTNVQIAKSFIKNTQSKSKKLDKQPDIQKSSLKETSSANISQELELLNFGRPRTSTIHKKPPDIERSDNEVNNEFKGIPTLSSERPSSRNKAKLNGESDEDKASYEEDFEDYDSDFEESDTGSVSESDSTDTSAEEQEEILQDIQSEENINDKNSLPNIEKSNLSNSMKMPIIKDKNYLKMSDRSSLYTEKTVKDIPEVKPIKLSRSYINFQSAIEQKEIMNNNQSLNDTSNELNESDNTLQDELKNLQINYNRNIIQKVNLKQVFVQTEHCDEEEIQTDDIEIANKWTQYPTNGTSGYGGDKMIIDEKEAAWKSLFNVHSTKLSTFLQKTSNIILTILDEEFADIGDNYKTKVRHDLFYSDGYYVLSPIDLLSNAPVVNVYCSECSSYIITIHGNMVEIPLTDAVMNEKGIICIWNILDSKNPE</sequence>
<feature type="compositionally biased region" description="Low complexity" evidence="1">
    <location>
        <begin position="271"/>
        <end position="282"/>
    </location>
</feature>
<organism evidence="2 3">
    <name type="scientific">Caerostris darwini</name>
    <dbReference type="NCBI Taxonomy" id="1538125"/>
    <lineage>
        <taxon>Eukaryota</taxon>
        <taxon>Metazoa</taxon>
        <taxon>Ecdysozoa</taxon>
        <taxon>Arthropoda</taxon>
        <taxon>Chelicerata</taxon>
        <taxon>Arachnida</taxon>
        <taxon>Araneae</taxon>
        <taxon>Araneomorphae</taxon>
        <taxon>Entelegynae</taxon>
        <taxon>Araneoidea</taxon>
        <taxon>Araneidae</taxon>
        <taxon>Caerostris</taxon>
    </lineage>
</organism>
<dbReference type="EMBL" id="BPLQ01010555">
    <property type="protein sequence ID" value="GIY51524.1"/>
    <property type="molecule type" value="Genomic_DNA"/>
</dbReference>
<dbReference type="GO" id="GO:0005929">
    <property type="term" value="C:cilium"/>
    <property type="evidence" value="ECO:0007669"/>
    <property type="project" value="GOC"/>
</dbReference>
<dbReference type="GO" id="GO:0045503">
    <property type="term" value="F:dynein light chain binding"/>
    <property type="evidence" value="ECO:0007669"/>
    <property type="project" value="InterPro"/>
</dbReference>
<keyword evidence="3" id="KW-1185">Reference proteome</keyword>
<comment type="caution">
    <text evidence="2">The sequence shown here is derived from an EMBL/GenBank/DDBJ whole genome shotgun (WGS) entry which is preliminary data.</text>
</comment>
<dbReference type="GO" id="GO:0042073">
    <property type="term" value="P:intraciliary transport"/>
    <property type="evidence" value="ECO:0007669"/>
    <property type="project" value="InterPro"/>
</dbReference>
<dbReference type="InterPro" id="IPR042505">
    <property type="entry name" value="DYNC2I1"/>
</dbReference>
<dbReference type="PANTHER" id="PTHR16022">
    <property type="entry name" value="WD REPEAT DOMAIN 60"/>
    <property type="match status" value="1"/>
</dbReference>
<feature type="compositionally biased region" description="Acidic residues" evidence="1">
    <location>
        <begin position="256"/>
        <end position="270"/>
    </location>
</feature>
<evidence type="ECO:0000313" key="3">
    <source>
        <dbReference type="Proteomes" id="UP001054837"/>
    </source>
</evidence>
<feature type="compositionally biased region" description="Basic and acidic residues" evidence="1">
    <location>
        <begin position="14"/>
        <end position="31"/>
    </location>
</feature>
<feature type="compositionally biased region" description="Polar residues" evidence="1">
    <location>
        <begin position="177"/>
        <end position="192"/>
    </location>
</feature>
<feature type="compositionally biased region" description="Polar residues" evidence="1">
    <location>
        <begin position="32"/>
        <end position="59"/>
    </location>
</feature>
<feature type="region of interest" description="Disordered" evidence="1">
    <location>
        <begin position="1"/>
        <end position="288"/>
    </location>
</feature>
<accession>A0AAV4U151</accession>
<feature type="compositionally biased region" description="Basic and acidic residues" evidence="1">
    <location>
        <begin position="210"/>
        <end position="219"/>
    </location>
</feature>
<feature type="compositionally biased region" description="Polar residues" evidence="1">
    <location>
        <begin position="153"/>
        <end position="166"/>
    </location>
</feature>
<dbReference type="PANTHER" id="PTHR16022:SF0">
    <property type="entry name" value="CYTOPLASMIC DYNEIN 2 INTERMEDIATE CHAIN 1"/>
    <property type="match status" value="1"/>
</dbReference>
<dbReference type="GO" id="GO:0045504">
    <property type="term" value="F:dynein heavy chain binding"/>
    <property type="evidence" value="ECO:0007669"/>
    <property type="project" value="InterPro"/>
</dbReference>
<reference evidence="2 3" key="1">
    <citation type="submission" date="2021-06" db="EMBL/GenBank/DDBJ databases">
        <title>Caerostris darwini draft genome.</title>
        <authorList>
            <person name="Kono N."/>
            <person name="Arakawa K."/>
        </authorList>
    </citation>
    <scope>NUCLEOTIDE SEQUENCE [LARGE SCALE GENOMIC DNA]</scope>
</reference>
<dbReference type="GO" id="GO:0005868">
    <property type="term" value="C:cytoplasmic dynein complex"/>
    <property type="evidence" value="ECO:0007669"/>
    <property type="project" value="InterPro"/>
</dbReference>
<feature type="compositionally biased region" description="Basic and acidic residues" evidence="1">
    <location>
        <begin position="60"/>
        <end position="69"/>
    </location>
</feature>
<feature type="compositionally biased region" description="Basic and acidic residues" evidence="1">
    <location>
        <begin position="118"/>
        <end position="152"/>
    </location>
</feature>
<evidence type="ECO:0000313" key="2">
    <source>
        <dbReference type="EMBL" id="GIY51524.1"/>
    </source>
</evidence>
<evidence type="ECO:0000256" key="1">
    <source>
        <dbReference type="SAM" id="MobiDB-lite"/>
    </source>
</evidence>
<dbReference type="AlphaFoldDB" id="A0AAV4U151"/>
<proteinExistence type="predicted"/>
<name>A0AAV4U151_9ARAC</name>
<dbReference type="Proteomes" id="UP001054837">
    <property type="component" value="Unassembled WGS sequence"/>
</dbReference>
<protein>
    <submittedName>
        <fullName evidence="2">Uncharacterized protein</fullName>
    </submittedName>
</protein>
<feature type="compositionally biased region" description="Polar residues" evidence="1">
    <location>
        <begin position="70"/>
        <end position="85"/>
    </location>
</feature>
<gene>
    <name evidence="2" type="primary">AVEN_101289_1</name>
    <name evidence="2" type="ORF">CDAR_251691</name>
</gene>